<dbReference type="RefSeq" id="WP_316249656.1">
    <property type="nucleotide sequence ID" value="NZ_JANZYP010000100.1"/>
</dbReference>
<organism evidence="2 3">
    <name type="scientific">Sphaerisporangium corydalis</name>
    <dbReference type="NCBI Taxonomy" id="1441875"/>
    <lineage>
        <taxon>Bacteria</taxon>
        <taxon>Bacillati</taxon>
        <taxon>Actinomycetota</taxon>
        <taxon>Actinomycetes</taxon>
        <taxon>Streptosporangiales</taxon>
        <taxon>Streptosporangiaceae</taxon>
        <taxon>Sphaerisporangium</taxon>
    </lineage>
</organism>
<dbReference type="Proteomes" id="UP001595891">
    <property type="component" value="Unassembled WGS sequence"/>
</dbReference>
<dbReference type="EMBL" id="JBHSFN010000034">
    <property type="protein sequence ID" value="MFC4591593.1"/>
    <property type="molecule type" value="Genomic_DNA"/>
</dbReference>
<reference evidence="3" key="1">
    <citation type="journal article" date="2019" name="Int. J. Syst. Evol. Microbiol.">
        <title>The Global Catalogue of Microorganisms (GCM) 10K type strain sequencing project: providing services to taxonomists for standard genome sequencing and annotation.</title>
        <authorList>
            <consortium name="The Broad Institute Genomics Platform"/>
            <consortium name="The Broad Institute Genome Sequencing Center for Infectious Disease"/>
            <person name="Wu L."/>
            <person name="Ma J."/>
        </authorList>
    </citation>
    <scope>NUCLEOTIDE SEQUENCE [LARGE SCALE GENOMIC DNA]</scope>
    <source>
        <strain evidence="3">CCUG 49560</strain>
    </source>
</reference>
<evidence type="ECO:0000259" key="1">
    <source>
        <dbReference type="Pfam" id="PF04149"/>
    </source>
</evidence>
<protein>
    <submittedName>
        <fullName evidence="2">DUF397 domain-containing protein</fullName>
    </submittedName>
</protein>
<dbReference type="Pfam" id="PF04149">
    <property type="entry name" value="DUF397"/>
    <property type="match status" value="1"/>
</dbReference>
<gene>
    <name evidence="2" type="ORF">ACFO8L_36255</name>
</gene>
<dbReference type="InterPro" id="IPR007278">
    <property type="entry name" value="DUF397"/>
</dbReference>
<feature type="domain" description="DUF397" evidence="1">
    <location>
        <begin position="34"/>
        <end position="87"/>
    </location>
</feature>
<evidence type="ECO:0000313" key="3">
    <source>
        <dbReference type="Proteomes" id="UP001595891"/>
    </source>
</evidence>
<comment type="caution">
    <text evidence="2">The sequence shown here is derived from an EMBL/GenBank/DDBJ whole genome shotgun (WGS) entry which is preliminary data.</text>
</comment>
<sequence length="113" mass="12928">MAGLPADQAAGVRPVRKRMERRLMFADPNCRHTLVWRKSRASETPQSECVEVAHSSGFICIRDSRYPGGPLLWVAQAEWRMFIFQVKRGVFDARTAWVEHGSCPRQVRDEEVG</sequence>
<keyword evidence="3" id="KW-1185">Reference proteome</keyword>
<accession>A0ABV9ER19</accession>
<evidence type="ECO:0000313" key="2">
    <source>
        <dbReference type="EMBL" id="MFC4591593.1"/>
    </source>
</evidence>
<name>A0ABV9ER19_9ACTN</name>
<proteinExistence type="predicted"/>